<reference evidence="2" key="1">
    <citation type="submission" date="2016-01" db="EMBL/GenBank/DDBJ databases">
        <title>Highly variable Streptococcus oralis are common among viridans streptococci isolated from primates.</title>
        <authorList>
            <person name="Denapaite D."/>
            <person name="Rieger M."/>
            <person name="Koendgen S."/>
            <person name="Brueckner R."/>
            <person name="Ochigava I."/>
            <person name="Kappeler P."/>
            <person name="Maetz-Rensing K."/>
            <person name="Leendertz F."/>
            <person name="Hakenbeck R."/>
        </authorList>
    </citation>
    <scope>NUCLEOTIDE SEQUENCE [LARGE SCALE GENOMIC DNA]</scope>
    <source>
        <strain evidence="2">DD28</strain>
    </source>
</reference>
<comment type="caution">
    <text evidence="2">The sequence shown here is derived from an EMBL/GenBank/DDBJ whole genome shotgun (WGS) entry which is preliminary data.</text>
</comment>
<evidence type="ECO:0000313" key="2">
    <source>
        <dbReference type="EMBL" id="KXT98066.1"/>
    </source>
</evidence>
<gene>
    <name evidence="2" type="ORF">SMIDD28_01467</name>
</gene>
<evidence type="ECO:0000256" key="1">
    <source>
        <dbReference type="SAM" id="Phobius"/>
    </source>
</evidence>
<organism evidence="2">
    <name type="scientific">Streptococcus mitis</name>
    <dbReference type="NCBI Taxonomy" id="28037"/>
    <lineage>
        <taxon>Bacteria</taxon>
        <taxon>Bacillati</taxon>
        <taxon>Bacillota</taxon>
        <taxon>Bacilli</taxon>
        <taxon>Lactobacillales</taxon>
        <taxon>Streptococcaceae</taxon>
        <taxon>Streptococcus</taxon>
        <taxon>Streptococcus mitis group</taxon>
    </lineage>
</organism>
<name>A0A139Q6B5_STRMT</name>
<dbReference type="AlphaFoldDB" id="A0A139Q6B5"/>
<keyword evidence="1" id="KW-1133">Transmembrane helix</keyword>
<feature type="transmembrane region" description="Helical" evidence="1">
    <location>
        <begin position="20"/>
        <end position="41"/>
    </location>
</feature>
<accession>A0A139Q6B5</accession>
<proteinExistence type="predicted"/>
<keyword evidence="1" id="KW-0472">Membrane</keyword>
<dbReference type="Proteomes" id="UP000070136">
    <property type="component" value="Unassembled WGS sequence"/>
</dbReference>
<dbReference type="PATRIC" id="fig|28037.234.peg.1534"/>
<sequence>MTSGQVFEAPKGAVSFFPYPHIEATIMIVLTLLVATVRTIYREEFDEL</sequence>
<dbReference type="EMBL" id="LQOA01000041">
    <property type="protein sequence ID" value="KXT98066.1"/>
    <property type="molecule type" value="Genomic_DNA"/>
</dbReference>
<keyword evidence="1" id="KW-0812">Transmembrane</keyword>
<protein>
    <submittedName>
        <fullName evidence="2">Uncharacterized protein</fullName>
    </submittedName>
</protein>